<organism evidence="2 3">
    <name type="scientific">Microvirga mediterraneensis</name>
    <dbReference type="NCBI Taxonomy" id="2754695"/>
    <lineage>
        <taxon>Bacteria</taxon>
        <taxon>Pseudomonadati</taxon>
        <taxon>Pseudomonadota</taxon>
        <taxon>Alphaproteobacteria</taxon>
        <taxon>Hyphomicrobiales</taxon>
        <taxon>Methylobacteriaceae</taxon>
        <taxon>Microvirga</taxon>
    </lineage>
</organism>
<dbReference type="AlphaFoldDB" id="A0A838BQG7"/>
<evidence type="ECO:0000256" key="1">
    <source>
        <dbReference type="SAM" id="Phobius"/>
    </source>
</evidence>
<evidence type="ECO:0000313" key="3">
    <source>
        <dbReference type="Proteomes" id="UP000572984"/>
    </source>
</evidence>
<feature type="transmembrane region" description="Helical" evidence="1">
    <location>
        <begin position="56"/>
        <end position="76"/>
    </location>
</feature>
<dbReference type="PANTHER" id="PTHR34980:SF2">
    <property type="entry name" value="INNER MEMBRANE PROTEIN YHAH-RELATED"/>
    <property type="match status" value="1"/>
</dbReference>
<keyword evidence="1" id="KW-0472">Membrane</keyword>
<dbReference type="GO" id="GO:0005886">
    <property type="term" value="C:plasma membrane"/>
    <property type="evidence" value="ECO:0007669"/>
    <property type="project" value="TreeGrafter"/>
</dbReference>
<dbReference type="EMBL" id="JACDXJ010000001">
    <property type="protein sequence ID" value="MBA1156686.1"/>
    <property type="molecule type" value="Genomic_DNA"/>
</dbReference>
<evidence type="ECO:0000313" key="2">
    <source>
        <dbReference type="EMBL" id="MBA1156686.1"/>
    </source>
</evidence>
<keyword evidence="1" id="KW-0812">Transmembrane</keyword>
<sequence length="133" mass="14252">MNFEVLKKNVEQAVRTSISKFADFTGRASRPEYWYLMLPVIALLVVANLIDSILFGTSALSLVVALATLVPTLSAGARRLHDTGRPGWWLLVAIIPIVGGLYVIYLCCQPGTSGPNQFGPEPSSASYGALAQA</sequence>
<proteinExistence type="predicted"/>
<feature type="transmembrane region" description="Helical" evidence="1">
    <location>
        <begin position="33"/>
        <end position="50"/>
    </location>
</feature>
<dbReference type="Pfam" id="PF05656">
    <property type="entry name" value="DUF805"/>
    <property type="match status" value="1"/>
</dbReference>
<dbReference type="Proteomes" id="UP000572984">
    <property type="component" value="Unassembled WGS sequence"/>
</dbReference>
<dbReference type="PANTHER" id="PTHR34980">
    <property type="entry name" value="INNER MEMBRANE PROTEIN-RELATED-RELATED"/>
    <property type="match status" value="1"/>
</dbReference>
<protein>
    <submittedName>
        <fullName evidence="2">DUF805 domain-containing protein</fullName>
    </submittedName>
</protein>
<reference evidence="2 3" key="1">
    <citation type="submission" date="2020-07" db="EMBL/GenBank/DDBJ databases">
        <title>Draft genome and description of Microvirga mediterraneensis Marseille-Q2068 sp. nov.</title>
        <authorList>
            <person name="Boxberger M."/>
        </authorList>
    </citation>
    <scope>NUCLEOTIDE SEQUENCE [LARGE SCALE GENOMIC DNA]</scope>
    <source>
        <strain evidence="2 3">Marseille-Q2068</strain>
    </source>
</reference>
<accession>A0A838BQG7</accession>
<comment type="caution">
    <text evidence="2">The sequence shown here is derived from an EMBL/GenBank/DDBJ whole genome shotgun (WGS) entry which is preliminary data.</text>
</comment>
<feature type="transmembrane region" description="Helical" evidence="1">
    <location>
        <begin position="88"/>
        <end position="106"/>
    </location>
</feature>
<dbReference type="RefSeq" id="WP_181052222.1">
    <property type="nucleotide sequence ID" value="NZ_JACDXJ010000001.1"/>
</dbReference>
<gene>
    <name evidence="2" type="ORF">H0S73_11170</name>
</gene>
<keyword evidence="1" id="KW-1133">Transmembrane helix</keyword>
<name>A0A838BQG7_9HYPH</name>
<dbReference type="InterPro" id="IPR008523">
    <property type="entry name" value="DUF805"/>
</dbReference>
<keyword evidence="3" id="KW-1185">Reference proteome</keyword>